<feature type="compositionally biased region" description="Basic residues" evidence="1">
    <location>
        <begin position="708"/>
        <end position="718"/>
    </location>
</feature>
<feature type="region of interest" description="Disordered" evidence="1">
    <location>
        <begin position="682"/>
        <end position="734"/>
    </location>
</feature>
<evidence type="ECO:0000313" key="3">
    <source>
        <dbReference type="EMBL" id="KAH7110874.1"/>
    </source>
</evidence>
<evidence type="ECO:0000256" key="2">
    <source>
        <dbReference type="SAM" id="Phobius"/>
    </source>
</evidence>
<dbReference type="AlphaFoldDB" id="A0A9P9D1F9"/>
<keyword evidence="2" id="KW-1133">Transmembrane helix</keyword>
<comment type="caution">
    <text evidence="3">The sequence shown here is derived from an EMBL/GenBank/DDBJ whole genome shotgun (WGS) entry which is preliminary data.</text>
</comment>
<name>A0A9P9D1F9_9PLEO</name>
<keyword evidence="4" id="KW-1185">Reference proteome</keyword>
<proteinExistence type="predicted"/>
<dbReference type="Pfam" id="PF11374">
    <property type="entry name" value="DUF3176"/>
    <property type="match status" value="1"/>
</dbReference>
<sequence>MKYSYRIFRTWAWEIFFTILSIGLIIAIGALLYANNGKRTPDWGMHVNLNAILALLSTTLRATLVVIVSQVISQRKWIWYDNGRVRPLSDLQKFDTGSRGPLGAFMLMPTVLWRDLVTLGATMVLLASFLIGPSVQQASRTTECSFPVPGQTASLPFAHYVPSKAGYGSPEREKHSGPTQDSALAILSAVISPEGIENQISGICSTGNCTFTDGDPIGGDSSSVSAHNTVGMCSKCTNIAQLVSRIVLDIGFGNSIMYRLPNGFIIACHPTSANPVVLKSASNLDWLGDMFTPDIRTASRWAYVNATFLSTDCKDKGNTTAVVCNLYPCVRTYTSSITNNRLREENINSQTMQIELSREIKSHMLNNGSVDNFAAYGQQSVGLNSGNNSQFIYAAVKTPCLVNRKVDYVAKNMTSSPETEVYLFNLVDYGKTELHKPTYERLYVSEQCIYRQHPRFAAEISSMLSEDIFEGECSKSVNGGLECFLSAATHAGKAKQGFLSDLGMRTALVSLYNDGKSSYDKTTRWFDSFATAMTSKFRSKYGSQSYNETMATHWEAFPPGKHRNCRPVWKENILPLIVYSQKFASSDSDTISIRQQSEDIVDNKIDCVTQDGGIQGQEPTAIRESRSLIYQEDRMLEASEMKEIAGNIVIDFQWPAIVEQDSKNSNVDSRSSALSTLWEKLRLRRQNRKDPEGGRDNKSNGDEGQKEKTKKSKLKPKLPSRSAAPGRTFGPEIP</sequence>
<organism evidence="3 4">
    <name type="scientific">Dendryphion nanum</name>
    <dbReference type="NCBI Taxonomy" id="256645"/>
    <lineage>
        <taxon>Eukaryota</taxon>
        <taxon>Fungi</taxon>
        <taxon>Dikarya</taxon>
        <taxon>Ascomycota</taxon>
        <taxon>Pezizomycotina</taxon>
        <taxon>Dothideomycetes</taxon>
        <taxon>Pleosporomycetidae</taxon>
        <taxon>Pleosporales</taxon>
        <taxon>Torulaceae</taxon>
        <taxon>Dendryphion</taxon>
    </lineage>
</organism>
<dbReference type="OrthoDB" id="5376804at2759"/>
<reference evidence="3" key="1">
    <citation type="journal article" date="2021" name="Nat. Commun.">
        <title>Genetic determinants of endophytism in the Arabidopsis root mycobiome.</title>
        <authorList>
            <person name="Mesny F."/>
            <person name="Miyauchi S."/>
            <person name="Thiergart T."/>
            <person name="Pickel B."/>
            <person name="Atanasova L."/>
            <person name="Karlsson M."/>
            <person name="Huettel B."/>
            <person name="Barry K.W."/>
            <person name="Haridas S."/>
            <person name="Chen C."/>
            <person name="Bauer D."/>
            <person name="Andreopoulos W."/>
            <person name="Pangilinan J."/>
            <person name="LaButti K."/>
            <person name="Riley R."/>
            <person name="Lipzen A."/>
            <person name="Clum A."/>
            <person name="Drula E."/>
            <person name="Henrissat B."/>
            <person name="Kohler A."/>
            <person name="Grigoriev I.V."/>
            <person name="Martin F.M."/>
            <person name="Hacquard S."/>
        </authorList>
    </citation>
    <scope>NUCLEOTIDE SEQUENCE</scope>
    <source>
        <strain evidence="3">MPI-CAGE-CH-0243</strain>
    </source>
</reference>
<feature type="transmembrane region" description="Helical" evidence="2">
    <location>
        <begin position="116"/>
        <end position="135"/>
    </location>
</feature>
<feature type="transmembrane region" description="Helical" evidence="2">
    <location>
        <begin position="47"/>
        <end position="68"/>
    </location>
</feature>
<evidence type="ECO:0000256" key="1">
    <source>
        <dbReference type="SAM" id="MobiDB-lite"/>
    </source>
</evidence>
<evidence type="ECO:0000313" key="4">
    <source>
        <dbReference type="Proteomes" id="UP000700596"/>
    </source>
</evidence>
<feature type="compositionally biased region" description="Basic and acidic residues" evidence="1">
    <location>
        <begin position="688"/>
        <end position="707"/>
    </location>
</feature>
<protein>
    <submittedName>
        <fullName evidence="3">Uncharacterized protein</fullName>
    </submittedName>
</protein>
<dbReference type="PANTHER" id="PTHR35394:SF5">
    <property type="entry name" value="DUF3176 DOMAIN-CONTAINING PROTEIN"/>
    <property type="match status" value="1"/>
</dbReference>
<keyword evidence="2" id="KW-0812">Transmembrane</keyword>
<dbReference type="PANTHER" id="PTHR35394">
    <property type="entry name" value="DUF3176 DOMAIN-CONTAINING PROTEIN"/>
    <property type="match status" value="1"/>
</dbReference>
<gene>
    <name evidence="3" type="ORF">B0J11DRAFT_599163</name>
</gene>
<dbReference type="Proteomes" id="UP000700596">
    <property type="component" value="Unassembled WGS sequence"/>
</dbReference>
<dbReference type="EMBL" id="JAGMWT010000026">
    <property type="protein sequence ID" value="KAH7110874.1"/>
    <property type="molecule type" value="Genomic_DNA"/>
</dbReference>
<keyword evidence="2" id="KW-0472">Membrane</keyword>
<accession>A0A9P9D1F9</accession>
<feature type="transmembrane region" description="Helical" evidence="2">
    <location>
        <begin position="12"/>
        <end position="35"/>
    </location>
</feature>
<dbReference type="InterPro" id="IPR021514">
    <property type="entry name" value="DUF3176"/>
</dbReference>